<keyword evidence="3 12" id="KW-0808">Transferase</keyword>
<dbReference type="Pfam" id="PF00348">
    <property type="entry name" value="polyprenyl_synt"/>
    <property type="match status" value="1"/>
</dbReference>
<dbReference type="EC" id="2.5.1.90" evidence="8"/>
<evidence type="ECO:0000256" key="1">
    <source>
        <dbReference type="ARBA" id="ARBA00001946"/>
    </source>
</evidence>
<dbReference type="PROSITE" id="PS00444">
    <property type="entry name" value="POLYPRENYL_SYNTHASE_2"/>
    <property type="match status" value="1"/>
</dbReference>
<evidence type="ECO:0000256" key="3">
    <source>
        <dbReference type="ARBA" id="ARBA00022679"/>
    </source>
</evidence>
<keyword evidence="5" id="KW-0460">Magnesium</keyword>
<dbReference type="GO" id="GO:0106350">
    <property type="term" value="F:all-trans-octaprenyl-diphosphate synthase activity"/>
    <property type="evidence" value="ECO:0007669"/>
    <property type="project" value="UniProtKB-EC"/>
</dbReference>
<proteinExistence type="inferred from homology"/>
<comment type="similarity">
    <text evidence="2 12">Belongs to the FPP/GGPP synthase family.</text>
</comment>
<evidence type="ECO:0000313" key="14">
    <source>
        <dbReference type="Proteomes" id="UP000672602"/>
    </source>
</evidence>
<evidence type="ECO:0000256" key="11">
    <source>
        <dbReference type="ARBA" id="ARBA00083124"/>
    </source>
</evidence>
<dbReference type="PROSITE" id="PS00723">
    <property type="entry name" value="POLYPRENYL_SYNTHASE_1"/>
    <property type="match status" value="1"/>
</dbReference>
<gene>
    <name evidence="13" type="ORF">KAJ83_04215</name>
</gene>
<evidence type="ECO:0000256" key="8">
    <source>
        <dbReference type="ARBA" id="ARBA00066511"/>
    </source>
</evidence>
<organism evidence="13 14">
    <name type="scientific">Marivibrio halodurans</name>
    <dbReference type="NCBI Taxonomy" id="2039722"/>
    <lineage>
        <taxon>Bacteria</taxon>
        <taxon>Pseudomonadati</taxon>
        <taxon>Pseudomonadota</taxon>
        <taxon>Alphaproteobacteria</taxon>
        <taxon>Rhodospirillales</taxon>
        <taxon>Rhodospirillaceae</taxon>
        <taxon>Marivibrio</taxon>
    </lineage>
</organism>
<dbReference type="Proteomes" id="UP000672602">
    <property type="component" value="Unassembled WGS sequence"/>
</dbReference>
<evidence type="ECO:0000256" key="7">
    <source>
        <dbReference type="ARBA" id="ARBA00055029"/>
    </source>
</evidence>
<name>A0A8J7UZZ3_9PROT</name>
<dbReference type="FunFam" id="1.10.600.10:FF:000002">
    <property type="entry name" value="Octaprenyl diphosphate synthase"/>
    <property type="match status" value="1"/>
</dbReference>
<comment type="function">
    <text evidence="7">Supplies octaprenyl diphosphate, the precursor for the side chain of the isoprenoid quinones ubiquinone and menaquinone.</text>
</comment>
<evidence type="ECO:0000256" key="2">
    <source>
        <dbReference type="ARBA" id="ARBA00006706"/>
    </source>
</evidence>
<dbReference type="SUPFAM" id="SSF48576">
    <property type="entry name" value="Terpenoid synthases"/>
    <property type="match status" value="1"/>
</dbReference>
<evidence type="ECO:0000256" key="5">
    <source>
        <dbReference type="ARBA" id="ARBA00022842"/>
    </source>
</evidence>
<keyword evidence="14" id="KW-1185">Reference proteome</keyword>
<evidence type="ECO:0000256" key="10">
    <source>
        <dbReference type="ARBA" id="ARBA00079637"/>
    </source>
</evidence>
<evidence type="ECO:0000256" key="6">
    <source>
        <dbReference type="ARBA" id="ARBA00051506"/>
    </source>
</evidence>
<reference evidence="13" key="1">
    <citation type="submission" date="2021-04" db="EMBL/GenBank/DDBJ databases">
        <authorList>
            <person name="Zhang D.-C."/>
        </authorList>
    </citation>
    <scope>NUCLEOTIDE SEQUENCE</scope>
    <source>
        <strain evidence="13">CGMCC 1.15697</strain>
    </source>
</reference>
<dbReference type="Gene3D" id="1.10.600.10">
    <property type="entry name" value="Farnesyl Diphosphate Synthase"/>
    <property type="match status" value="1"/>
</dbReference>
<evidence type="ECO:0000256" key="4">
    <source>
        <dbReference type="ARBA" id="ARBA00022723"/>
    </source>
</evidence>
<dbReference type="InterPro" id="IPR033749">
    <property type="entry name" value="Polyprenyl_synt_CS"/>
</dbReference>
<evidence type="ECO:0000313" key="13">
    <source>
        <dbReference type="EMBL" id="MBP5856201.1"/>
    </source>
</evidence>
<comment type="caution">
    <text evidence="13">The sequence shown here is derived from an EMBL/GenBank/DDBJ whole genome shotgun (WGS) entry which is preliminary data.</text>
</comment>
<evidence type="ECO:0000256" key="9">
    <source>
        <dbReference type="ARBA" id="ARBA00072473"/>
    </source>
</evidence>
<keyword evidence="4" id="KW-0479">Metal-binding</keyword>
<dbReference type="PANTHER" id="PTHR12001:SF69">
    <property type="entry name" value="ALL TRANS-POLYPRENYL-DIPHOSPHATE SYNTHASE PDSS1"/>
    <property type="match status" value="1"/>
</dbReference>
<dbReference type="InterPro" id="IPR008949">
    <property type="entry name" value="Isoprenoid_synthase_dom_sf"/>
</dbReference>
<dbReference type="SFLD" id="SFLDS00005">
    <property type="entry name" value="Isoprenoid_Synthase_Type_I"/>
    <property type="match status" value="1"/>
</dbReference>
<comment type="cofactor">
    <cofactor evidence="1">
        <name>Mg(2+)</name>
        <dbReference type="ChEBI" id="CHEBI:18420"/>
    </cofactor>
</comment>
<dbReference type="EMBL" id="JAGMWN010000001">
    <property type="protein sequence ID" value="MBP5856201.1"/>
    <property type="molecule type" value="Genomic_DNA"/>
</dbReference>
<dbReference type="AlphaFoldDB" id="A0A8J7UZZ3"/>
<dbReference type="PANTHER" id="PTHR12001">
    <property type="entry name" value="GERANYLGERANYL PYROPHOSPHATE SYNTHASE"/>
    <property type="match status" value="1"/>
</dbReference>
<protein>
    <recommendedName>
        <fullName evidence="9">Octaprenyl diphosphate synthase</fullName>
        <ecNumber evidence="8">2.5.1.90</ecNumber>
    </recommendedName>
    <alternativeName>
        <fullName evidence="11">All-trans-octaprenyl-diphosphate synthase</fullName>
    </alternativeName>
    <alternativeName>
        <fullName evidence="10">Octaprenyl pyrophosphate synthase</fullName>
    </alternativeName>
</protein>
<dbReference type="InterPro" id="IPR000092">
    <property type="entry name" value="Polyprenyl_synt"/>
</dbReference>
<evidence type="ECO:0000256" key="12">
    <source>
        <dbReference type="RuleBase" id="RU004466"/>
    </source>
</evidence>
<dbReference type="GO" id="GO:0008299">
    <property type="term" value="P:isoprenoid biosynthetic process"/>
    <property type="evidence" value="ECO:0007669"/>
    <property type="project" value="InterPro"/>
</dbReference>
<comment type="catalytic activity">
    <reaction evidence="6">
        <text>5 isopentenyl diphosphate + (2E,6E)-farnesyl diphosphate = all-trans-octaprenyl diphosphate + 5 diphosphate</text>
        <dbReference type="Rhea" id="RHEA:27798"/>
        <dbReference type="ChEBI" id="CHEBI:33019"/>
        <dbReference type="ChEBI" id="CHEBI:57711"/>
        <dbReference type="ChEBI" id="CHEBI:128769"/>
        <dbReference type="ChEBI" id="CHEBI:175763"/>
        <dbReference type="EC" id="2.5.1.90"/>
    </reaction>
</comment>
<sequence length="371" mass="40623">MVRPCVAARQSARVLSGRTRGIAGVAKIVSLNDEREAKREAEQEARKPSFDRLARLVDADMSRVNQHILDHMQSPVALIPQLAGHLIAAGGKRLRPMMVCAAAQLCGYTGSRHIGLAACVEFIHTATLLHDDVVDESDLRRGQESANALWGNQASVLVGDFLFSRAFQLMTADGQLKVLKILSDASAVIAEGEVLQLMTANAPDTSEEDYLRVIRSKTAALFAAATQIGAVVAERPAKEEEALSSYGMNLGIAFQLVDDVLDYSADQAALGKTVGDDFREGKVTLPVVLAWRRGDAEEREFWRRTIERSDQREGDLDHAMRLMAKHGTLTDTLDRARHYGAIARDALGLFPQADIKDAMLEAIDFVIDRAY</sequence>
<dbReference type="CDD" id="cd00685">
    <property type="entry name" value="Trans_IPPS_HT"/>
    <property type="match status" value="1"/>
</dbReference>
<dbReference type="GO" id="GO:0046872">
    <property type="term" value="F:metal ion binding"/>
    <property type="evidence" value="ECO:0007669"/>
    <property type="project" value="UniProtKB-KW"/>
</dbReference>
<accession>A0A8J7UZZ3</accession>